<dbReference type="Gene3D" id="3.30.70.980">
    <property type="match status" value="2"/>
</dbReference>
<dbReference type="GO" id="GO:0006355">
    <property type="term" value="P:regulation of DNA-templated transcription"/>
    <property type="evidence" value="ECO:0007669"/>
    <property type="project" value="UniProtKB-UniRule"/>
</dbReference>
<comment type="subcellular location">
    <subcellularLocation>
        <location evidence="6">Cytoplasm</location>
    </subcellularLocation>
</comment>
<keyword evidence="2 6" id="KW-0963">Cytoplasm</keyword>
<comment type="similarity">
    <text evidence="1 6">Belongs to the TACO1 family.</text>
</comment>
<evidence type="ECO:0000256" key="5">
    <source>
        <dbReference type="ARBA" id="ARBA00023163"/>
    </source>
</evidence>
<dbReference type="Gene3D" id="1.10.10.200">
    <property type="match status" value="1"/>
</dbReference>
<dbReference type="PATRIC" id="fig|1265822.4.peg.3306"/>
<evidence type="ECO:0000256" key="1">
    <source>
        <dbReference type="ARBA" id="ARBA00008724"/>
    </source>
</evidence>
<dbReference type="GO" id="GO:0005829">
    <property type="term" value="C:cytosol"/>
    <property type="evidence" value="ECO:0007669"/>
    <property type="project" value="TreeGrafter"/>
</dbReference>
<dbReference type="NCBIfam" id="NF001030">
    <property type="entry name" value="PRK00110.1"/>
    <property type="match status" value="1"/>
</dbReference>
<dbReference type="Pfam" id="PF01709">
    <property type="entry name" value="Transcrip_reg"/>
    <property type="match status" value="1"/>
</dbReference>
<dbReference type="PANTHER" id="PTHR12532">
    <property type="entry name" value="TRANSLATIONAL ACTIVATOR OF CYTOCHROME C OXIDASE 1"/>
    <property type="match status" value="1"/>
</dbReference>
<evidence type="ECO:0000256" key="3">
    <source>
        <dbReference type="ARBA" id="ARBA00023015"/>
    </source>
</evidence>
<dbReference type="AlphaFoldDB" id="W7DHD9"/>
<dbReference type="EMBL" id="AODM01000055">
    <property type="protein sequence ID" value="EUJ49278.1"/>
    <property type="molecule type" value="Genomic_DNA"/>
</dbReference>
<dbReference type="PANTHER" id="PTHR12532:SF6">
    <property type="entry name" value="TRANSCRIPTIONAL REGULATORY PROTEIN YEBC-RELATED"/>
    <property type="match status" value="1"/>
</dbReference>
<dbReference type="InterPro" id="IPR002876">
    <property type="entry name" value="Transcrip_reg_TACO1-like"/>
</dbReference>
<keyword evidence="3 6" id="KW-0805">Transcription regulation</keyword>
<dbReference type="SUPFAM" id="SSF75625">
    <property type="entry name" value="YebC-like"/>
    <property type="match status" value="1"/>
</dbReference>
<dbReference type="InterPro" id="IPR017856">
    <property type="entry name" value="Integrase-like_N"/>
</dbReference>
<keyword evidence="5 6" id="KW-0804">Transcription</keyword>
<evidence type="ECO:0000313" key="8">
    <source>
        <dbReference type="EMBL" id="EUJ49278.1"/>
    </source>
</evidence>
<keyword evidence="4 6" id="KW-0238">DNA-binding</keyword>
<accession>W7DHD9</accession>
<evidence type="ECO:0000256" key="4">
    <source>
        <dbReference type="ARBA" id="ARBA00023125"/>
    </source>
</evidence>
<protein>
    <recommendedName>
        <fullName evidence="6">Probable transcriptional regulatory protein MCOL2_16287</fullName>
    </recommendedName>
</protein>
<proteinExistence type="inferred from homology"/>
<dbReference type="InterPro" id="IPR026564">
    <property type="entry name" value="Transcrip_reg_TACO1-like_dom3"/>
</dbReference>
<dbReference type="InterPro" id="IPR048300">
    <property type="entry name" value="TACO1_YebC-like_2nd/3rd_dom"/>
</dbReference>
<organism evidence="8 9">
    <name type="scientific">Listeria fleischmannii FSL S10-1203</name>
    <dbReference type="NCBI Taxonomy" id="1265822"/>
    <lineage>
        <taxon>Bacteria</taxon>
        <taxon>Bacillati</taxon>
        <taxon>Bacillota</taxon>
        <taxon>Bacilli</taxon>
        <taxon>Bacillales</taxon>
        <taxon>Listeriaceae</taxon>
        <taxon>Listeria</taxon>
    </lineage>
</organism>
<evidence type="ECO:0000313" key="9">
    <source>
        <dbReference type="Proteomes" id="UP000019241"/>
    </source>
</evidence>
<evidence type="ECO:0000256" key="2">
    <source>
        <dbReference type="ARBA" id="ARBA00022490"/>
    </source>
</evidence>
<dbReference type="GO" id="GO:0003677">
    <property type="term" value="F:DNA binding"/>
    <property type="evidence" value="ECO:0007669"/>
    <property type="project" value="UniProtKB-UniRule"/>
</dbReference>
<dbReference type="InterPro" id="IPR029072">
    <property type="entry name" value="YebC-like"/>
</dbReference>
<gene>
    <name evidence="8" type="ORF">MCOL2_16287</name>
</gene>
<name>W7DHD9_9LIST</name>
<dbReference type="NCBIfam" id="TIGR01033">
    <property type="entry name" value="YebC/PmpR family DNA-binding transcriptional regulator"/>
    <property type="match status" value="1"/>
</dbReference>
<sequence length="190" mass="20914">MDKAKAANMPNDNIDRAIQKASGNQSGENYDEVSYEGYGPSGVAVLVHALTDNKNRTSTNVRVAFNKNGGSLGETGSVAYLFNRKGYLVLLRENLDLSEDELMLLAIDAGAEDILTSDEAFEIFTEPTDFLAVKEQLENAGLTFEAAELTMIPTIYQKIPENKQAEFEKMISLLEDDDDVQDVYTNASQD</sequence>
<dbReference type="HAMAP" id="MF_00693">
    <property type="entry name" value="Transcrip_reg_TACO1"/>
    <property type="match status" value="1"/>
</dbReference>
<comment type="caution">
    <text evidence="8">The sequence shown here is derived from an EMBL/GenBank/DDBJ whole genome shotgun (WGS) entry which is preliminary data.</text>
</comment>
<evidence type="ECO:0000256" key="6">
    <source>
        <dbReference type="HAMAP-Rule" id="MF_00693"/>
    </source>
</evidence>
<dbReference type="FunFam" id="3.30.70.980:FF:000002">
    <property type="entry name" value="Probable transcriptional regulatory protein YebC"/>
    <property type="match status" value="1"/>
</dbReference>
<feature type="domain" description="TACO1/YebC-like second and third" evidence="7">
    <location>
        <begin position="30"/>
        <end position="187"/>
    </location>
</feature>
<dbReference type="Proteomes" id="UP000019241">
    <property type="component" value="Unassembled WGS sequence"/>
</dbReference>
<dbReference type="NCBIfam" id="NF009044">
    <property type="entry name" value="PRK12378.1"/>
    <property type="match status" value="1"/>
</dbReference>
<reference evidence="8 9" key="1">
    <citation type="submission" date="2012-12" db="EMBL/GenBank/DDBJ databases">
        <title>Novel taxa of Listeriaceae from agricultural environments in the United States.</title>
        <authorList>
            <person name="den Bakker H.C."/>
            <person name="Allred A."/>
            <person name="Warchocki S."/>
            <person name="Wright E.M."/>
            <person name="Burrell A."/>
            <person name="Nightingale K.K."/>
            <person name="Kephart D."/>
            <person name="Wiedmann M."/>
        </authorList>
    </citation>
    <scope>NUCLEOTIDE SEQUENCE [LARGE SCALE GENOMIC DNA]</scope>
    <source>
        <strain evidence="8 9">FSL S10-1203</strain>
    </source>
</reference>
<evidence type="ECO:0000259" key="7">
    <source>
        <dbReference type="Pfam" id="PF01709"/>
    </source>
</evidence>